<name>A0A1X0P8M2_9TRYP</name>
<accession>A0A1X0P8M2</accession>
<reference evidence="5 6" key="1">
    <citation type="submission" date="2017-03" db="EMBL/GenBank/DDBJ databases">
        <title>An alternative strategy for trypanosome survival in the mammalian bloodstream revealed through genome and transcriptome analysis of the ubiquitous bovine parasite Trypanosoma (Megatrypanum) theileri.</title>
        <authorList>
            <person name="Kelly S."/>
            <person name="Ivens A."/>
            <person name="Mott A."/>
            <person name="O'Neill E."/>
            <person name="Emms D."/>
            <person name="Macleod O."/>
            <person name="Voorheis P."/>
            <person name="Matthews J."/>
            <person name="Matthews K."/>
            <person name="Carrington M."/>
        </authorList>
    </citation>
    <scope>NUCLEOTIDE SEQUENCE [LARGE SCALE GENOMIC DNA]</scope>
    <source>
        <strain evidence="5">Edinburgh</strain>
    </source>
</reference>
<dbReference type="PROSITE" id="PS50236">
    <property type="entry name" value="CHCR"/>
    <property type="match status" value="1"/>
</dbReference>
<evidence type="ECO:0000313" key="5">
    <source>
        <dbReference type="EMBL" id="ORC92973.1"/>
    </source>
</evidence>
<organism evidence="5 6">
    <name type="scientific">Trypanosoma theileri</name>
    <dbReference type="NCBI Taxonomy" id="67003"/>
    <lineage>
        <taxon>Eukaryota</taxon>
        <taxon>Discoba</taxon>
        <taxon>Euglenozoa</taxon>
        <taxon>Kinetoplastea</taxon>
        <taxon>Metakinetoplastina</taxon>
        <taxon>Trypanosomatida</taxon>
        <taxon>Trypanosomatidae</taxon>
        <taxon>Trypanosoma</taxon>
    </lineage>
</organism>
<dbReference type="GO" id="GO:0030897">
    <property type="term" value="C:HOPS complex"/>
    <property type="evidence" value="ECO:0007669"/>
    <property type="project" value="TreeGrafter"/>
</dbReference>
<evidence type="ECO:0000256" key="1">
    <source>
        <dbReference type="ARBA" id="ARBA00022448"/>
    </source>
</evidence>
<dbReference type="AlphaFoldDB" id="A0A1X0P8M2"/>
<evidence type="ECO:0000259" key="4">
    <source>
        <dbReference type="PROSITE" id="PS50181"/>
    </source>
</evidence>
<gene>
    <name evidence="5" type="ORF">TM35_000022990</name>
</gene>
<dbReference type="GO" id="GO:0005770">
    <property type="term" value="C:late endosome"/>
    <property type="evidence" value="ECO:0007669"/>
    <property type="project" value="TreeGrafter"/>
</dbReference>
<dbReference type="GeneID" id="39981397"/>
<evidence type="ECO:0000313" key="6">
    <source>
        <dbReference type="Proteomes" id="UP000192257"/>
    </source>
</evidence>
<dbReference type="Proteomes" id="UP000192257">
    <property type="component" value="Unassembled WGS sequence"/>
</dbReference>
<dbReference type="InterPro" id="IPR045111">
    <property type="entry name" value="Vps41/Vps8"/>
</dbReference>
<dbReference type="OrthoDB" id="244107at2759"/>
<feature type="repeat" description="CHCR" evidence="3">
    <location>
        <begin position="751"/>
        <end position="903"/>
    </location>
</feature>
<comment type="caution">
    <text evidence="5">The sequence shown here is derived from an EMBL/GenBank/DDBJ whole genome shotgun (WGS) entry which is preliminary data.</text>
</comment>
<dbReference type="EMBL" id="NBCO01000002">
    <property type="protein sequence ID" value="ORC92973.1"/>
    <property type="molecule type" value="Genomic_DNA"/>
</dbReference>
<dbReference type="RefSeq" id="XP_028887039.1">
    <property type="nucleotide sequence ID" value="XM_029021617.1"/>
</dbReference>
<dbReference type="Pfam" id="PF00646">
    <property type="entry name" value="F-box"/>
    <property type="match status" value="1"/>
</dbReference>
<keyword evidence="1" id="KW-0813">Transport</keyword>
<evidence type="ECO:0000256" key="2">
    <source>
        <dbReference type="ARBA" id="ARBA00022927"/>
    </source>
</evidence>
<dbReference type="STRING" id="67003.A0A1X0P8M2"/>
<dbReference type="PANTHER" id="PTHR12616">
    <property type="entry name" value="VACUOLAR PROTEIN SORTING VPS41"/>
    <property type="match status" value="1"/>
</dbReference>
<dbReference type="Gene3D" id="1.25.40.10">
    <property type="entry name" value="Tetratricopeptide repeat domain"/>
    <property type="match status" value="1"/>
</dbReference>
<keyword evidence="2" id="KW-0653">Protein transport</keyword>
<dbReference type="PROSITE" id="PS50181">
    <property type="entry name" value="FBOX"/>
    <property type="match status" value="1"/>
</dbReference>
<keyword evidence="6" id="KW-1185">Reference proteome</keyword>
<dbReference type="InterPro" id="IPR011990">
    <property type="entry name" value="TPR-like_helical_dom_sf"/>
</dbReference>
<dbReference type="Pfam" id="PF23556">
    <property type="entry name" value="TPR_Vps41"/>
    <property type="match status" value="2"/>
</dbReference>
<dbReference type="GO" id="GO:0034058">
    <property type="term" value="P:endosomal vesicle fusion"/>
    <property type="evidence" value="ECO:0007669"/>
    <property type="project" value="TreeGrafter"/>
</dbReference>
<dbReference type="GO" id="GO:0006623">
    <property type="term" value="P:protein targeting to vacuole"/>
    <property type="evidence" value="ECO:0007669"/>
    <property type="project" value="InterPro"/>
</dbReference>
<dbReference type="SUPFAM" id="SSF81383">
    <property type="entry name" value="F-box domain"/>
    <property type="match status" value="1"/>
</dbReference>
<feature type="domain" description="F-box" evidence="4">
    <location>
        <begin position="1054"/>
        <end position="1100"/>
    </location>
</feature>
<dbReference type="InterPro" id="IPR001810">
    <property type="entry name" value="F-box_dom"/>
</dbReference>
<proteinExistence type="predicted"/>
<dbReference type="SMART" id="SM00256">
    <property type="entry name" value="FBOX"/>
    <property type="match status" value="1"/>
</dbReference>
<sequence>MAIASYTRQNALGIPEILCMCVLDNNNVLVACVGTTDLFQLTVDDDTVIITHIYSLELQETAHKVRYISSINSIFLLSGITLCSGILVKSSTSSTCKVCPLIGDDVKDFDLVVIMEGVILSALVGYDISIFLCTGDDAFPLKRFYVGNVCMCNWVTPDCLCCSEFGEMRFYGVDGTHIRSLGSPASKAIYATPLHHYFDNDVLISEKSNKRYFIVLFDGNEGYFSHQLVVFSQKGNTVTEIERFPIFAISRPSCIFSIGPWVCVGGSFGLEFYDYRKGTYAQSSLENVSVTHYSFSNVCIDATIVPNDTLYSRAHYGVAVSKKSIYALCFQSIIDVVDELSSNTAFYSVLLKSLLVFGSSVRAKRTMYSSKRIHDTVSSCNILFSEYGSILSRFHVQLSDFPRRRSICFASTKQPDTCAICGIKSTFTSILCECVICHLIVCRKCSFVRNMKLYGYSSWDKGIVCCQCDGRCDLNLYRLFVARRFTQILNYMEQYPERCYQFSLKKVVPPLLEQCFGERKFELCAELLEKYVAKGTVFWDQWIVRFVLEKEVRALVRVHNPNDADENCNTTILLHLVKCDVKTLYLLIQEWSNKAYNDEIILHGIMSRLSFKKEEARVLQESCQEGSLTFSELQNAIGLLYFDEEVDTLLRVYLYICFRKKRYMDGAKCYMEYFMMMLPFSKHERTRTYEVFEGYILLGQPIRKYPPSGLIDFWDLITSHGILESFIRLKDSTGTTVFLTPLLIHYREEFGRYLVDSLHSDLLEDVLQSVVSDLQESQPSQLLHVLDALTNVSPLATSSYHSLMSELYLEYAPEKLLSFIQNPLVIGLNWKKLAKSVENRKMYRELIYIVGKTGNDMEAVRMAIRCMKSVSLALEYIKDNPNKIHLWNSLVANVIQSPILIGDFLDAVEDFTIVEFLLKSIPEQNRLSIERVGPRLNKALRNKWCTERIDESSVDSMLEDNYTLLCLLRKKSCKGVSYVSNTLCNSCHQIISGERIVDDYGMSFHITCVSVSSNQRSANKERINGRNYRPKYKREVDHEINYVEYYTSRSLGVSNLLLLLPDTIMHHILQFLSIHEREICRCVSRLFRKIISSFYIFNKREDDHISSRYYTRLQENENRGCRQTIYLGKVPILGFSGSTMLPSSSSSS</sequence>
<evidence type="ECO:0000256" key="3">
    <source>
        <dbReference type="PROSITE-ProRule" id="PRU01006"/>
    </source>
</evidence>
<protein>
    <submittedName>
        <fullName evidence="5">Putative vacuolar protein sorting-associated protein 41</fullName>
    </submittedName>
</protein>
<dbReference type="CDD" id="cd09917">
    <property type="entry name" value="F-box_SF"/>
    <property type="match status" value="1"/>
</dbReference>
<dbReference type="VEuPathDB" id="TriTrypDB:TM35_000022990"/>
<dbReference type="InterPro" id="IPR036047">
    <property type="entry name" value="F-box-like_dom_sf"/>
</dbReference>
<dbReference type="InterPro" id="IPR000547">
    <property type="entry name" value="Clathrin_H-chain/VPS_repeat"/>
</dbReference>